<dbReference type="InterPro" id="IPR020850">
    <property type="entry name" value="GED_dom"/>
</dbReference>
<organism evidence="6 7">
    <name type="scientific">Aspergillus cavernicola</name>
    <dbReference type="NCBI Taxonomy" id="176166"/>
    <lineage>
        <taxon>Eukaryota</taxon>
        <taxon>Fungi</taxon>
        <taxon>Dikarya</taxon>
        <taxon>Ascomycota</taxon>
        <taxon>Pezizomycotina</taxon>
        <taxon>Eurotiomycetes</taxon>
        <taxon>Eurotiomycetidae</taxon>
        <taxon>Eurotiales</taxon>
        <taxon>Aspergillaceae</taxon>
        <taxon>Aspergillus</taxon>
        <taxon>Aspergillus subgen. Nidulantes</taxon>
    </lineage>
</organism>
<evidence type="ECO:0000259" key="4">
    <source>
        <dbReference type="PROSITE" id="PS51388"/>
    </source>
</evidence>
<dbReference type="Pfam" id="PF01031">
    <property type="entry name" value="Dynamin_M"/>
    <property type="match status" value="1"/>
</dbReference>
<keyword evidence="3" id="KW-0175">Coiled coil</keyword>
<dbReference type="Gene3D" id="1.20.120.1240">
    <property type="entry name" value="Dynamin, middle domain"/>
    <property type="match status" value="1"/>
</dbReference>
<evidence type="ECO:0000256" key="2">
    <source>
        <dbReference type="ARBA" id="ARBA00023134"/>
    </source>
</evidence>
<evidence type="ECO:0000313" key="7">
    <source>
        <dbReference type="Proteomes" id="UP001610335"/>
    </source>
</evidence>
<sequence length="710" mass="79858">METPPSKDWISLDWEQVGDGLNLQTSRTSERLNQIDRVRANGVGDHVSLPQLVVCGDQSAGKSSVLEGISGIPFPRQDGLCTRFATEIILRHDPGDHHATAMIIPHMSRTADEKTRLSAFRQQIREFTELPSIIEAAAKLMGVRGHGTEPDAPAFSADVLRLELVSNTGLHLTIVDLPGLISVSEIEEDVQLVQDLVDSYLENSRTIILAVVPASSDVDTQGIIQRARRFDTGGHRTVGIITKPDLINVGTESRVARLANNLDSTRLNLGFFLVKNPSPAELEKGITLSQRRKAELEFFSTGAWKGQSIDPSRIGIDSLRVFLQDLLDSHIEHELPRVREDVRRLLNEVNNELVDLGMERSSPNQIRVYLTRISSNLHNLVKAGVEGAYAGHEAAFFHVNCDDISVRLRAAIHMKNEKFAAYMRQQSEKRQVVAEEDLETEEAEEGQLLITDEQMTSWVRKIYHETRGRELPGTHNYSMLTELFHTQSERWDGISHRHVDSVISLVSRFIDSALAFVVKDPKVRQSLTQGIKATLAINAQEAYGELDKLLQDEARHPITYNHYYTDNIQKARLDRSKQDLKVSMDGAIRDEWNGKFHVSNSQDEISRLLSSLQDRVIVDMTERACMDARTDLAAYYKVAMKSFVDNVCRQVIERHILAKLANVFEPVTVSNYTDDDLLRLAAESQQIRNCRAEALQLKDALEQSLRDLGV</sequence>
<dbReference type="Pfam" id="PF00350">
    <property type="entry name" value="Dynamin_N"/>
    <property type="match status" value="1"/>
</dbReference>
<feature type="domain" description="GED" evidence="4">
    <location>
        <begin position="625"/>
        <end position="710"/>
    </location>
</feature>
<dbReference type="PANTHER" id="PTHR11566:SF21">
    <property type="entry name" value="DYNAMIN RELATED PROTEIN 1, ISOFORM A"/>
    <property type="match status" value="1"/>
</dbReference>
<dbReference type="SUPFAM" id="SSF52540">
    <property type="entry name" value="P-loop containing nucleoside triphosphate hydrolases"/>
    <property type="match status" value="1"/>
</dbReference>
<keyword evidence="1" id="KW-0547">Nucleotide-binding</keyword>
<gene>
    <name evidence="6" type="ORF">BDW59DRAFT_179236</name>
</gene>
<dbReference type="InterPro" id="IPR030381">
    <property type="entry name" value="G_DYNAMIN_dom"/>
</dbReference>
<dbReference type="PANTHER" id="PTHR11566">
    <property type="entry name" value="DYNAMIN"/>
    <property type="match status" value="1"/>
</dbReference>
<name>A0ABR4IHJ9_9EURO</name>
<dbReference type="SMART" id="SM00053">
    <property type="entry name" value="DYNc"/>
    <property type="match status" value="1"/>
</dbReference>
<dbReference type="PRINTS" id="PR00195">
    <property type="entry name" value="DYNAMIN"/>
</dbReference>
<keyword evidence="6" id="KW-0378">Hydrolase</keyword>
<evidence type="ECO:0000256" key="3">
    <source>
        <dbReference type="SAM" id="Coils"/>
    </source>
</evidence>
<dbReference type="InterPro" id="IPR001401">
    <property type="entry name" value="Dynamin_GTPase"/>
</dbReference>
<dbReference type="InterPro" id="IPR045063">
    <property type="entry name" value="Dynamin_N"/>
</dbReference>
<dbReference type="PROSITE" id="PS51388">
    <property type="entry name" value="GED"/>
    <property type="match status" value="1"/>
</dbReference>
<keyword evidence="2" id="KW-0342">GTP-binding</keyword>
<feature type="domain" description="Dynamin-type G" evidence="5">
    <location>
        <begin position="46"/>
        <end position="336"/>
    </location>
</feature>
<comment type="caution">
    <text evidence="6">The sequence shown here is derived from an EMBL/GenBank/DDBJ whole genome shotgun (WGS) entry which is preliminary data.</text>
</comment>
<feature type="coiled-coil region" evidence="3">
    <location>
        <begin position="680"/>
        <end position="707"/>
    </location>
</feature>
<dbReference type="PROSITE" id="PS51718">
    <property type="entry name" value="G_DYNAMIN_2"/>
    <property type="match status" value="1"/>
</dbReference>
<dbReference type="InterPro" id="IPR022812">
    <property type="entry name" value="Dynamin"/>
</dbReference>
<evidence type="ECO:0000256" key="1">
    <source>
        <dbReference type="ARBA" id="ARBA00022741"/>
    </source>
</evidence>
<proteinExistence type="predicted"/>
<dbReference type="CDD" id="cd08771">
    <property type="entry name" value="DLP_1"/>
    <property type="match status" value="1"/>
</dbReference>
<dbReference type="GO" id="GO:0016787">
    <property type="term" value="F:hydrolase activity"/>
    <property type="evidence" value="ECO:0007669"/>
    <property type="project" value="UniProtKB-KW"/>
</dbReference>
<accession>A0ABR4IHJ9</accession>
<evidence type="ECO:0000313" key="6">
    <source>
        <dbReference type="EMBL" id="KAL2827244.1"/>
    </source>
</evidence>
<protein>
    <submittedName>
        <fullName evidence="6">P-loop containing nucleoside triphosphate hydrolase protein</fullName>
    </submittedName>
</protein>
<dbReference type="Proteomes" id="UP001610335">
    <property type="component" value="Unassembled WGS sequence"/>
</dbReference>
<dbReference type="InterPro" id="IPR027417">
    <property type="entry name" value="P-loop_NTPase"/>
</dbReference>
<evidence type="ECO:0000259" key="5">
    <source>
        <dbReference type="PROSITE" id="PS51718"/>
    </source>
</evidence>
<dbReference type="InterPro" id="IPR000375">
    <property type="entry name" value="Dynamin_stalk"/>
</dbReference>
<dbReference type="Gene3D" id="3.40.50.300">
    <property type="entry name" value="P-loop containing nucleotide triphosphate hydrolases"/>
    <property type="match status" value="1"/>
</dbReference>
<reference evidence="6 7" key="1">
    <citation type="submission" date="2024-07" db="EMBL/GenBank/DDBJ databases">
        <title>Section-level genome sequencing and comparative genomics of Aspergillus sections Usti and Cavernicolus.</title>
        <authorList>
            <consortium name="Lawrence Berkeley National Laboratory"/>
            <person name="Nybo J.L."/>
            <person name="Vesth T.C."/>
            <person name="Theobald S."/>
            <person name="Frisvad J.C."/>
            <person name="Larsen T.O."/>
            <person name="Kjaerboelling I."/>
            <person name="Rothschild-Mancinelli K."/>
            <person name="Lyhne E.K."/>
            <person name="Kogle M.E."/>
            <person name="Barry K."/>
            <person name="Clum A."/>
            <person name="Na H."/>
            <person name="Ledsgaard L."/>
            <person name="Lin J."/>
            <person name="Lipzen A."/>
            <person name="Kuo A."/>
            <person name="Riley R."/>
            <person name="Mondo S."/>
            <person name="LaButti K."/>
            <person name="Haridas S."/>
            <person name="Pangalinan J."/>
            <person name="Salamov A.A."/>
            <person name="Simmons B.A."/>
            <person name="Magnuson J.K."/>
            <person name="Chen J."/>
            <person name="Drula E."/>
            <person name="Henrissat B."/>
            <person name="Wiebenga A."/>
            <person name="Lubbers R.J."/>
            <person name="Gomes A.C."/>
            <person name="Makela M.R."/>
            <person name="Stajich J."/>
            <person name="Grigoriev I.V."/>
            <person name="Mortensen U.H."/>
            <person name="De vries R.P."/>
            <person name="Baker S.E."/>
            <person name="Andersen M.R."/>
        </authorList>
    </citation>
    <scope>NUCLEOTIDE SEQUENCE [LARGE SCALE GENOMIC DNA]</scope>
    <source>
        <strain evidence="6 7">CBS 600.67</strain>
    </source>
</reference>
<keyword evidence="7" id="KW-1185">Reference proteome</keyword>
<dbReference type="EMBL" id="JBFXLS010000026">
    <property type="protein sequence ID" value="KAL2827244.1"/>
    <property type="molecule type" value="Genomic_DNA"/>
</dbReference>